<organism evidence="1 2">
    <name type="scientific">Agaricus bisporus var. burnettii</name>
    <dbReference type="NCBI Taxonomy" id="192524"/>
    <lineage>
        <taxon>Eukaryota</taxon>
        <taxon>Fungi</taxon>
        <taxon>Dikarya</taxon>
        <taxon>Basidiomycota</taxon>
        <taxon>Agaricomycotina</taxon>
        <taxon>Agaricomycetes</taxon>
        <taxon>Agaricomycetidae</taxon>
        <taxon>Agaricales</taxon>
        <taxon>Agaricineae</taxon>
        <taxon>Agaricaceae</taxon>
        <taxon>Agaricus</taxon>
    </lineage>
</organism>
<accession>A0A8H7KIU1</accession>
<comment type="caution">
    <text evidence="1">The sequence shown here is derived from an EMBL/GenBank/DDBJ whole genome shotgun (WGS) entry which is preliminary data.</text>
</comment>
<gene>
    <name evidence="1" type="ORF">Agabi119p4_3093</name>
</gene>
<dbReference type="AlphaFoldDB" id="A0A8H7KIU1"/>
<sequence>MCRWRQVKHRYTLCQHMIGEPDKLIECEDRFCKFSPNHPRDCGPGCANTCWQYRQFPQQYDITHQGRCPNCVSNGPGAEQVDATSGKTKKDNQS</sequence>
<proteinExistence type="predicted"/>
<evidence type="ECO:0000313" key="1">
    <source>
        <dbReference type="EMBL" id="KAF7778748.1"/>
    </source>
</evidence>
<name>A0A8H7KIU1_AGABI</name>
<evidence type="ECO:0000313" key="2">
    <source>
        <dbReference type="Proteomes" id="UP000629468"/>
    </source>
</evidence>
<protein>
    <submittedName>
        <fullName evidence="1">Uncharacterized protein</fullName>
    </submittedName>
</protein>
<dbReference type="Proteomes" id="UP000629468">
    <property type="component" value="Unassembled WGS sequence"/>
</dbReference>
<dbReference type="EMBL" id="JABXXO010000004">
    <property type="protein sequence ID" value="KAF7778748.1"/>
    <property type="molecule type" value="Genomic_DNA"/>
</dbReference>
<reference evidence="1 2" key="1">
    <citation type="journal article" name="Sci. Rep.">
        <title>Telomere-to-telomere assembled and centromere annotated genomes of the two main subspecies of the button mushroom Agaricus bisporus reveal especially polymorphic chromosome ends.</title>
        <authorList>
            <person name="Sonnenberg A.S.M."/>
            <person name="Sedaghat-Telgerd N."/>
            <person name="Lavrijssen B."/>
            <person name="Ohm R.A."/>
            <person name="Hendrickx P.M."/>
            <person name="Scholtmeijer K."/>
            <person name="Baars J.J.P."/>
            <person name="van Peer A."/>
        </authorList>
    </citation>
    <scope>NUCLEOTIDE SEQUENCE [LARGE SCALE GENOMIC DNA]</scope>
    <source>
        <strain evidence="1 2">H119_p4</strain>
    </source>
</reference>